<dbReference type="AlphaFoldDB" id="A0AAV2FPG3"/>
<organism evidence="1 2">
    <name type="scientific">Linum trigynum</name>
    <dbReference type="NCBI Taxonomy" id="586398"/>
    <lineage>
        <taxon>Eukaryota</taxon>
        <taxon>Viridiplantae</taxon>
        <taxon>Streptophyta</taxon>
        <taxon>Embryophyta</taxon>
        <taxon>Tracheophyta</taxon>
        <taxon>Spermatophyta</taxon>
        <taxon>Magnoliopsida</taxon>
        <taxon>eudicotyledons</taxon>
        <taxon>Gunneridae</taxon>
        <taxon>Pentapetalae</taxon>
        <taxon>rosids</taxon>
        <taxon>fabids</taxon>
        <taxon>Malpighiales</taxon>
        <taxon>Linaceae</taxon>
        <taxon>Linum</taxon>
    </lineage>
</organism>
<accession>A0AAV2FPG3</accession>
<proteinExistence type="predicted"/>
<evidence type="ECO:0000313" key="1">
    <source>
        <dbReference type="EMBL" id="CAL1399887.1"/>
    </source>
</evidence>
<evidence type="ECO:0000313" key="2">
    <source>
        <dbReference type="Proteomes" id="UP001497516"/>
    </source>
</evidence>
<sequence>MLSVRSNQIAYVSGLERFGPQPQLGPQMAPTTTYSLPLLCLCNYGHHLWKNAYTYNYITSFISTVRNLEEPPFLYHIYQPECLSIALLNVNIKPAFDRNSNISKYKVTIK</sequence>
<gene>
    <name evidence="1" type="ORF">LTRI10_LOCUS40052</name>
</gene>
<protein>
    <submittedName>
        <fullName evidence="1">Uncharacterized protein</fullName>
    </submittedName>
</protein>
<name>A0AAV2FPG3_9ROSI</name>
<reference evidence="1 2" key="1">
    <citation type="submission" date="2024-04" db="EMBL/GenBank/DDBJ databases">
        <authorList>
            <person name="Fracassetti M."/>
        </authorList>
    </citation>
    <scope>NUCLEOTIDE SEQUENCE [LARGE SCALE GENOMIC DNA]</scope>
</reference>
<dbReference type="EMBL" id="OZ034820">
    <property type="protein sequence ID" value="CAL1399887.1"/>
    <property type="molecule type" value="Genomic_DNA"/>
</dbReference>
<dbReference type="Proteomes" id="UP001497516">
    <property type="component" value="Chromosome 7"/>
</dbReference>
<keyword evidence="2" id="KW-1185">Reference proteome</keyword>